<evidence type="ECO:0000313" key="3">
    <source>
        <dbReference type="EMBL" id="MFC4358755.1"/>
    </source>
</evidence>
<feature type="compositionally biased region" description="Low complexity" evidence="1">
    <location>
        <begin position="157"/>
        <end position="166"/>
    </location>
</feature>
<dbReference type="RefSeq" id="WP_267623429.1">
    <property type="nucleotide sequence ID" value="NZ_JAODIW010000008.1"/>
</dbReference>
<feature type="region of interest" description="Disordered" evidence="1">
    <location>
        <begin position="140"/>
        <end position="167"/>
    </location>
</feature>
<dbReference type="Pfam" id="PF23993">
    <property type="entry name" value="DUF7311"/>
    <property type="match status" value="1"/>
</dbReference>
<evidence type="ECO:0000259" key="2">
    <source>
        <dbReference type="Pfam" id="PF23993"/>
    </source>
</evidence>
<organism evidence="3 4">
    <name type="scientific">Halobium salinum</name>
    <dbReference type="NCBI Taxonomy" id="1364940"/>
    <lineage>
        <taxon>Archaea</taxon>
        <taxon>Methanobacteriati</taxon>
        <taxon>Methanobacteriota</taxon>
        <taxon>Stenosarchaea group</taxon>
        <taxon>Halobacteria</taxon>
        <taxon>Halobacteriales</taxon>
        <taxon>Haloferacaceae</taxon>
        <taxon>Halobium</taxon>
    </lineage>
</organism>
<evidence type="ECO:0000313" key="4">
    <source>
        <dbReference type="Proteomes" id="UP001595921"/>
    </source>
</evidence>
<sequence>MIRVVLAVALAVALLAASVPAVEDARESASVSALDREVRAVHGAAAGLVDAEDATADGVPGARRTLTVVLPRRGWRRAGVDYLKIGCDPPDAAGDDVISYRLTGGVARRFGVPGVDLDTPDQPVVFTEPGAHRLTLGLARGSSGEEPRVVVRRGTTPSGSGRSPALLSPPPLFPTLLSPVVPARVQVR</sequence>
<gene>
    <name evidence="3" type="ORF">ACFO0N_12460</name>
</gene>
<dbReference type="Proteomes" id="UP001595921">
    <property type="component" value="Unassembled WGS sequence"/>
</dbReference>
<dbReference type="InterPro" id="IPR055735">
    <property type="entry name" value="DUF7311"/>
</dbReference>
<protein>
    <recommendedName>
        <fullName evidence="2">DUF7311 domain-containing protein</fullName>
    </recommendedName>
</protein>
<name>A0ABD5PCT6_9EURY</name>
<feature type="domain" description="DUF7311" evidence="2">
    <location>
        <begin position="1"/>
        <end position="152"/>
    </location>
</feature>
<reference evidence="3 4" key="1">
    <citation type="journal article" date="2019" name="Int. J. Syst. Evol. Microbiol.">
        <title>The Global Catalogue of Microorganisms (GCM) 10K type strain sequencing project: providing services to taxonomists for standard genome sequencing and annotation.</title>
        <authorList>
            <consortium name="The Broad Institute Genomics Platform"/>
            <consortium name="The Broad Institute Genome Sequencing Center for Infectious Disease"/>
            <person name="Wu L."/>
            <person name="Ma J."/>
        </authorList>
    </citation>
    <scope>NUCLEOTIDE SEQUENCE [LARGE SCALE GENOMIC DNA]</scope>
    <source>
        <strain evidence="3 4">CGMCC 1.12553</strain>
    </source>
</reference>
<dbReference type="AlphaFoldDB" id="A0ABD5PCT6"/>
<accession>A0ABD5PCT6</accession>
<proteinExistence type="predicted"/>
<dbReference type="EMBL" id="JBHSDS010000006">
    <property type="protein sequence ID" value="MFC4358755.1"/>
    <property type="molecule type" value="Genomic_DNA"/>
</dbReference>
<comment type="caution">
    <text evidence="3">The sequence shown here is derived from an EMBL/GenBank/DDBJ whole genome shotgun (WGS) entry which is preliminary data.</text>
</comment>
<keyword evidence="4" id="KW-1185">Reference proteome</keyword>
<evidence type="ECO:0000256" key="1">
    <source>
        <dbReference type="SAM" id="MobiDB-lite"/>
    </source>
</evidence>